<feature type="domain" description="ATP-grasp" evidence="5">
    <location>
        <begin position="115"/>
        <end position="316"/>
    </location>
</feature>
<evidence type="ECO:0000256" key="1">
    <source>
        <dbReference type="ARBA" id="ARBA00022598"/>
    </source>
</evidence>
<evidence type="ECO:0000313" key="6">
    <source>
        <dbReference type="EMBL" id="MBQ0850360.1"/>
    </source>
</evidence>
<dbReference type="GO" id="GO:0046872">
    <property type="term" value="F:metal ion binding"/>
    <property type="evidence" value="ECO:0007669"/>
    <property type="project" value="InterPro"/>
</dbReference>
<dbReference type="Pfam" id="PF13535">
    <property type="entry name" value="ATP-grasp_4"/>
    <property type="match status" value="1"/>
</dbReference>
<organism evidence="6 7">
    <name type="scientific">Streptomyces liliiviolaceus</name>
    <dbReference type="NCBI Taxonomy" id="2823109"/>
    <lineage>
        <taxon>Bacteria</taxon>
        <taxon>Bacillati</taxon>
        <taxon>Actinomycetota</taxon>
        <taxon>Actinomycetes</taxon>
        <taxon>Kitasatosporales</taxon>
        <taxon>Streptomycetaceae</taxon>
        <taxon>Streptomyces</taxon>
    </lineage>
</organism>
<dbReference type="SUPFAM" id="SSF56059">
    <property type="entry name" value="Glutathione synthetase ATP-binding domain-like"/>
    <property type="match status" value="1"/>
</dbReference>
<protein>
    <submittedName>
        <fullName evidence="6">ATP-grasp domain-containing protein</fullName>
    </submittedName>
</protein>
<evidence type="ECO:0000256" key="4">
    <source>
        <dbReference type="PROSITE-ProRule" id="PRU00409"/>
    </source>
</evidence>
<comment type="caution">
    <text evidence="6">The sequence shown here is derived from an EMBL/GenBank/DDBJ whole genome shotgun (WGS) entry which is preliminary data.</text>
</comment>
<dbReference type="SMART" id="SM01209">
    <property type="entry name" value="GARS_A"/>
    <property type="match status" value="1"/>
</dbReference>
<dbReference type="InterPro" id="IPR041472">
    <property type="entry name" value="BL00235/CARNS1_N"/>
</dbReference>
<dbReference type="EMBL" id="JAGPYQ010000001">
    <property type="protein sequence ID" value="MBQ0850360.1"/>
    <property type="molecule type" value="Genomic_DNA"/>
</dbReference>
<keyword evidence="2 4" id="KW-0547">Nucleotide-binding</keyword>
<dbReference type="Gene3D" id="3.40.50.20">
    <property type="match status" value="1"/>
</dbReference>
<keyword evidence="3 4" id="KW-0067">ATP-binding</keyword>
<dbReference type="RefSeq" id="WP_210884488.1">
    <property type="nucleotide sequence ID" value="NZ_JAGPYQ010000001.1"/>
</dbReference>
<dbReference type="Gene3D" id="3.30.470.20">
    <property type="entry name" value="ATP-grasp fold, B domain"/>
    <property type="match status" value="1"/>
</dbReference>
<dbReference type="Pfam" id="PF18130">
    <property type="entry name" value="ATPgrasp_N"/>
    <property type="match status" value="1"/>
</dbReference>
<keyword evidence="7" id="KW-1185">Reference proteome</keyword>
<dbReference type="InterPro" id="IPR011761">
    <property type="entry name" value="ATP-grasp"/>
</dbReference>
<dbReference type="GO" id="GO:0005524">
    <property type="term" value="F:ATP binding"/>
    <property type="evidence" value="ECO:0007669"/>
    <property type="project" value="UniProtKB-UniRule"/>
</dbReference>
<dbReference type="PANTHER" id="PTHR43585:SF2">
    <property type="entry name" value="ATP-GRASP ENZYME FSQD"/>
    <property type="match status" value="1"/>
</dbReference>
<evidence type="ECO:0000259" key="5">
    <source>
        <dbReference type="PROSITE" id="PS50975"/>
    </source>
</evidence>
<dbReference type="Proteomes" id="UP000677413">
    <property type="component" value="Unassembled WGS sequence"/>
</dbReference>
<evidence type="ECO:0000256" key="3">
    <source>
        <dbReference type="ARBA" id="ARBA00022840"/>
    </source>
</evidence>
<reference evidence="6 7" key="1">
    <citation type="submission" date="2021-04" db="EMBL/GenBank/DDBJ databases">
        <authorList>
            <person name="Tang X."/>
            <person name="Zhou X."/>
            <person name="Chen X."/>
            <person name="Cernava T."/>
            <person name="Zhang C."/>
        </authorList>
    </citation>
    <scope>NUCLEOTIDE SEQUENCE [LARGE SCALE GENOMIC DNA]</scope>
    <source>
        <strain evidence="6 7">BH-SS-21</strain>
    </source>
</reference>
<evidence type="ECO:0000256" key="2">
    <source>
        <dbReference type="ARBA" id="ARBA00022741"/>
    </source>
</evidence>
<keyword evidence="1" id="KW-0436">Ligase</keyword>
<dbReference type="InterPro" id="IPR052032">
    <property type="entry name" value="ATP-dep_AA_Ligase"/>
</dbReference>
<dbReference type="PROSITE" id="PS50975">
    <property type="entry name" value="ATP_GRASP"/>
    <property type="match status" value="1"/>
</dbReference>
<gene>
    <name evidence="6" type="ORF">J8N05_19420</name>
</gene>
<name>A0A941B4H2_9ACTN</name>
<dbReference type="AlphaFoldDB" id="A0A941B4H2"/>
<evidence type="ECO:0000313" key="7">
    <source>
        <dbReference type="Proteomes" id="UP000677413"/>
    </source>
</evidence>
<dbReference type="GO" id="GO:0016874">
    <property type="term" value="F:ligase activity"/>
    <property type="evidence" value="ECO:0007669"/>
    <property type="project" value="UniProtKB-KW"/>
</dbReference>
<accession>A0A941B4H2</accession>
<dbReference type="PANTHER" id="PTHR43585">
    <property type="entry name" value="FUMIPYRROLE BIOSYNTHESIS PROTEIN C"/>
    <property type="match status" value="1"/>
</dbReference>
<proteinExistence type="predicted"/>
<sequence length="422" mass="44507">MPIDAPLVLIGVGDSAAYRKDTLGSIAARHPVIAVDRTVPAWARPYLTRIIRADLTDTAAVTAAVGRYAIDHPLGGVLTYMEHHVQTAAVLAQQLGLPGSSPQSMAACRDKAVSRRLMAEHQVPSARSMQASTPESAAAFADLMGYPVIVKPRSMAGSAGVIRADSAAAVREAFDEAGRASVMGLHHYGPAGVLVEEYLDGPEISVETAVLGLDRVRILAVTRKLPAPAGTTQEYGHLVDARDPLLSDPGLIQVIEGAVAAHGITLGVLCIEVKLTPDAGPRIVEVNGRLGGDLLPLLVKRALGIELPQIAADLATGVVPRLRPVLQRAAAIEFAYPNTSGMLHRLSVRPGREQLTGLERMVLTHTPGARVSAPPHATLADRLAHWVVLGLGADECRTRLAQAADLLEVHISQHAYTPACTT</sequence>